<dbReference type="GO" id="GO:0072686">
    <property type="term" value="C:mitotic spindle"/>
    <property type="evidence" value="ECO:0007669"/>
    <property type="project" value="TreeGrafter"/>
</dbReference>
<organism evidence="14 15">
    <name type="scientific">Scheffersomyces stipitis (strain ATCC 58785 / CBS 6054 / NBRC 10063 / NRRL Y-11545)</name>
    <name type="common">Yeast</name>
    <name type="synonym">Pichia stipitis</name>
    <dbReference type="NCBI Taxonomy" id="322104"/>
    <lineage>
        <taxon>Eukaryota</taxon>
        <taxon>Fungi</taxon>
        <taxon>Dikarya</taxon>
        <taxon>Ascomycota</taxon>
        <taxon>Saccharomycotina</taxon>
        <taxon>Pichiomycetes</taxon>
        <taxon>Debaryomycetaceae</taxon>
        <taxon>Scheffersomyces</taxon>
    </lineage>
</organism>
<evidence type="ECO:0000256" key="1">
    <source>
        <dbReference type="ARBA" id="ARBA00004245"/>
    </source>
</evidence>
<dbReference type="GO" id="GO:0005524">
    <property type="term" value="F:ATP binding"/>
    <property type="evidence" value="ECO:0007669"/>
    <property type="project" value="UniProtKB-UniRule"/>
</dbReference>
<dbReference type="InParanoid" id="A3LXT8"/>
<evidence type="ECO:0000256" key="4">
    <source>
        <dbReference type="ARBA" id="ARBA00022741"/>
    </source>
</evidence>
<dbReference type="GO" id="GO:0005876">
    <property type="term" value="C:spindle microtubule"/>
    <property type="evidence" value="ECO:0007669"/>
    <property type="project" value="TreeGrafter"/>
</dbReference>
<keyword evidence="2" id="KW-0963">Cytoplasm</keyword>
<keyword evidence="3 10" id="KW-0493">Microtubule</keyword>
<protein>
    <recommendedName>
        <fullName evidence="10">Kinesin-like protein</fullName>
    </recommendedName>
</protein>
<dbReference type="HOGENOM" id="CLU_001485_33_3_1"/>
<dbReference type="RefSeq" id="XP_001385551.2">
    <property type="nucleotide sequence ID" value="XM_001385514.1"/>
</dbReference>
<gene>
    <name evidence="14" type="ORF">PICST_73373</name>
</gene>
<dbReference type="GO" id="GO:0008574">
    <property type="term" value="F:plus-end-directed microtubule motor activity"/>
    <property type="evidence" value="ECO:0007669"/>
    <property type="project" value="TreeGrafter"/>
</dbReference>
<feature type="binding site" evidence="9">
    <location>
        <begin position="98"/>
        <end position="105"/>
    </location>
    <ligand>
        <name>ATP</name>
        <dbReference type="ChEBI" id="CHEBI:30616"/>
    </ligand>
</feature>
<comment type="similarity">
    <text evidence="8">Belongs to the TRAFAC class myosin-kinesin ATPase superfamily. Kinesin family. KIN-5/BimC subfamily.</text>
</comment>
<feature type="domain" description="Kinesin motor" evidence="13">
    <location>
        <begin position="3"/>
        <end position="374"/>
    </location>
</feature>
<dbReference type="Pfam" id="PF00225">
    <property type="entry name" value="Kinesin"/>
    <property type="match status" value="1"/>
</dbReference>
<evidence type="ECO:0000259" key="13">
    <source>
        <dbReference type="PROSITE" id="PS50067"/>
    </source>
</evidence>
<evidence type="ECO:0000256" key="7">
    <source>
        <dbReference type="ARBA" id="ARBA00023212"/>
    </source>
</evidence>
<dbReference type="SUPFAM" id="SSF52540">
    <property type="entry name" value="P-loop containing nucleoside triphosphate hydrolases"/>
    <property type="match status" value="1"/>
</dbReference>
<keyword evidence="11" id="KW-0175">Coiled coil</keyword>
<dbReference type="Proteomes" id="UP000002258">
    <property type="component" value="Chromosome 6"/>
</dbReference>
<dbReference type="PANTHER" id="PTHR47970">
    <property type="entry name" value="KINESIN-LIKE PROTEIN KIF11"/>
    <property type="match status" value="1"/>
</dbReference>
<dbReference type="InterPro" id="IPR001752">
    <property type="entry name" value="Kinesin_motor_dom"/>
</dbReference>
<dbReference type="PROSITE" id="PS50067">
    <property type="entry name" value="KINESIN_MOTOR_2"/>
    <property type="match status" value="1"/>
</dbReference>
<evidence type="ECO:0000313" key="15">
    <source>
        <dbReference type="Proteomes" id="UP000002258"/>
    </source>
</evidence>
<dbReference type="GO" id="GO:0005634">
    <property type="term" value="C:nucleus"/>
    <property type="evidence" value="ECO:0007669"/>
    <property type="project" value="TreeGrafter"/>
</dbReference>
<keyword evidence="15" id="KW-1185">Reference proteome</keyword>
<evidence type="ECO:0000256" key="3">
    <source>
        <dbReference type="ARBA" id="ARBA00022701"/>
    </source>
</evidence>
<evidence type="ECO:0000256" key="12">
    <source>
        <dbReference type="SAM" id="MobiDB-lite"/>
    </source>
</evidence>
<feature type="compositionally biased region" description="Low complexity" evidence="12">
    <location>
        <begin position="844"/>
        <end position="855"/>
    </location>
</feature>
<dbReference type="OrthoDB" id="3176171at2759"/>
<evidence type="ECO:0000313" key="14">
    <source>
        <dbReference type="EMBL" id="ABN67522.2"/>
    </source>
</evidence>
<dbReference type="GO" id="GO:0007018">
    <property type="term" value="P:microtubule-based movement"/>
    <property type="evidence" value="ECO:0007669"/>
    <property type="project" value="InterPro"/>
</dbReference>
<dbReference type="InterPro" id="IPR019821">
    <property type="entry name" value="Kinesin_motor_CS"/>
</dbReference>
<proteinExistence type="inferred from homology"/>
<sequence>MSNIQVAVRCRGRNDKEVAAKSPIVIDLPNDTFSVTDPYVSINHNYTTQTVSSFNYKTYKVDQVYGSQADQNLIFEKVALPLFNDFLQGSNVTILAYGQTGTGKTFTMCGGEQKNSNVDYKHSETAGIIPRVLIELFNKLEPEGAASDYVVKCSFLELYNEDLKDLLNDDEKPAKLRIYESTVAANGNKKEAGKASKTISIQNLREESISSCQDGFQILQKGLLKRKTASTKLNDVSSRSHTLFTINLYRNQPGSDGTGSQLFKVSKMNLVDLAGSENIYRSGAQNQRAKEAGSINQSLLTLGRVINSLSELANSSNADNTFHIPYRESKLTRLLQDSIGGCTKTSLIATISPAKINIDETISTLDYACKAKNIKNLPQSGHDSDLIMKRVLVKNLSQEIAKLNFDLIATRNKNGIWLNEDNYNAIMEENESLKASLKESNLQNESLNSKISQFEVFKANNENNIKKLREQINKQVGINEELSNESTSLKSYIVSKDEEIKQLSEQLVKANEKFSSTTNQLVKVIYRNLDTSINSIQDILSQYNNSANGETLFTFNTQLTGNIENFRKSLEEKIAEINDNLANSLLQDLPYFLEKYNENYDKLSTLISSLNSQLMQNLSDLKVANDKLSGYIIEDHLNYNAQELISQLIETKVSSQLTKLHEKMDKSIATILRDSKQNYKKLFETSISQISQELIESERNEISKREKNWSTETSRVLNVIDSQMYEARQEEVEQSKAIFDSLSMSTTERLTDLKNKTTENLSKLTELVSNEENPKVSLLQRNLPCLEDISKNIQLNDIKIRDSLTTIDKSLQDIKQFDAKQAFKLSPVRGSKQIEIDGLKRSPSRSPSYSNPPSRTASRQISPIKTAGTLARTKIPQLNRSLDNKENQGPSQKRRRVLQQVDNFLHG</sequence>
<dbReference type="InterPro" id="IPR027417">
    <property type="entry name" value="P-loop_NTPase"/>
</dbReference>
<dbReference type="STRING" id="322104.A3LXT8"/>
<keyword evidence="6 9" id="KW-0505">Motor protein</keyword>
<dbReference type="SMART" id="SM00129">
    <property type="entry name" value="KISc"/>
    <property type="match status" value="1"/>
</dbReference>
<name>A3LXT8_PICST</name>
<dbReference type="KEGG" id="pic:PICST_73373"/>
<feature type="region of interest" description="Disordered" evidence="12">
    <location>
        <begin position="834"/>
        <end position="895"/>
    </location>
</feature>
<reference evidence="14 15" key="1">
    <citation type="journal article" date="2007" name="Nat. Biotechnol.">
        <title>Genome sequence of the lignocellulose-bioconverting and xylose-fermenting yeast Pichia stipitis.</title>
        <authorList>
            <person name="Jeffries T.W."/>
            <person name="Grigoriev I.V."/>
            <person name="Grimwood J."/>
            <person name="Laplaza J.M."/>
            <person name="Aerts A."/>
            <person name="Salamov A."/>
            <person name="Schmutz J."/>
            <person name="Lindquist E."/>
            <person name="Dehal P."/>
            <person name="Shapiro H."/>
            <person name="Jin Y.S."/>
            <person name="Passoth V."/>
            <person name="Richardson P.M."/>
        </authorList>
    </citation>
    <scope>NUCLEOTIDE SEQUENCE [LARGE SCALE GENOMIC DNA]</scope>
    <source>
        <strain evidence="15">ATCC 58785 / CBS 6054 / NBRC 10063 / NRRL Y-11545</strain>
    </source>
</reference>
<dbReference type="OMA" id="NNDICER"/>
<dbReference type="AlphaFoldDB" id="A3LXT8"/>
<dbReference type="GO" id="GO:0008017">
    <property type="term" value="F:microtubule binding"/>
    <property type="evidence" value="ECO:0007669"/>
    <property type="project" value="InterPro"/>
</dbReference>
<dbReference type="InterPro" id="IPR047149">
    <property type="entry name" value="KIF11-like"/>
</dbReference>
<dbReference type="EMBL" id="CP000500">
    <property type="protein sequence ID" value="ABN67522.2"/>
    <property type="molecule type" value="Genomic_DNA"/>
</dbReference>
<dbReference type="PANTHER" id="PTHR47970:SF12">
    <property type="entry name" value="KINESIN FAMILY MEMBER 11"/>
    <property type="match status" value="1"/>
</dbReference>
<keyword evidence="7" id="KW-0206">Cytoskeleton</keyword>
<evidence type="ECO:0000256" key="6">
    <source>
        <dbReference type="ARBA" id="ARBA00023175"/>
    </source>
</evidence>
<accession>A3LXT8</accession>
<evidence type="ECO:0000256" key="11">
    <source>
        <dbReference type="SAM" id="Coils"/>
    </source>
</evidence>
<dbReference type="GeneID" id="4839920"/>
<dbReference type="GO" id="GO:0000073">
    <property type="term" value="P:initial mitotic spindle pole body separation"/>
    <property type="evidence" value="ECO:0007669"/>
    <property type="project" value="TreeGrafter"/>
</dbReference>
<evidence type="ECO:0000256" key="5">
    <source>
        <dbReference type="ARBA" id="ARBA00022840"/>
    </source>
</evidence>
<evidence type="ECO:0000256" key="2">
    <source>
        <dbReference type="ARBA" id="ARBA00022490"/>
    </source>
</evidence>
<dbReference type="InterPro" id="IPR036961">
    <property type="entry name" value="Kinesin_motor_dom_sf"/>
</dbReference>
<evidence type="ECO:0000256" key="8">
    <source>
        <dbReference type="ARBA" id="ARBA00034704"/>
    </source>
</evidence>
<dbReference type="FunCoup" id="A3LXT8">
    <property type="interactions" value="110"/>
</dbReference>
<feature type="coiled-coil region" evidence="11">
    <location>
        <begin position="393"/>
        <end position="520"/>
    </location>
</feature>
<evidence type="ECO:0000256" key="9">
    <source>
        <dbReference type="PROSITE-ProRule" id="PRU00283"/>
    </source>
</evidence>
<dbReference type="FunFam" id="3.40.850.10:FF:000019">
    <property type="entry name" value="Kinesin-like protein KIN-5D"/>
    <property type="match status" value="1"/>
</dbReference>
<evidence type="ECO:0000256" key="10">
    <source>
        <dbReference type="RuleBase" id="RU000394"/>
    </source>
</evidence>
<keyword evidence="4 9" id="KW-0547">Nucleotide-binding</keyword>
<dbReference type="PRINTS" id="PR00380">
    <property type="entry name" value="KINESINHEAVY"/>
</dbReference>
<keyword evidence="5 9" id="KW-0067">ATP-binding</keyword>
<dbReference type="PROSITE" id="PS00411">
    <property type="entry name" value="KINESIN_MOTOR_1"/>
    <property type="match status" value="1"/>
</dbReference>
<feature type="coiled-coil region" evidence="11">
    <location>
        <begin position="567"/>
        <end position="613"/>
    </location>
</feature>
<feature type="compositionally biased region" description="Polar residues" evidence="12">
    <location>
        <begin position="876"/>
        <end position="891"/>
    </location>
</feature>
<dbReference type="eggNOG" id="KOG0243">
    <property type="taxonomic scope" value="Eukaryota"/>
</dbReference>
<dbReference type="Gene3D" id="3.40.850.10">
    <property type="entry name" value="Kinesin motor domain"/>
    <property type="match status" value="1"/>
</dbReference>
<comment type="subcellular location">
    <subcellularLocation>
        <location evidence="1">Cytoplasm</location>
        <location evidence="1">Cytoskeleton</location>
    </subcellularLocation>
</comment>